<dbReference type="Gene3D" id="3.40.50.300">
    <property type="entry name" value="P-loop containing nucleotide triphosphate hydrolases"/>
    <property type="match status" value="1"/>
</dbReference>
<evidence type="ECO:0000313" key="2">
    <source>
        <dbReference type="EMBL" id="CAI9270731.1"/>
    </source>
</evidence>
<gene>
    <name evidence="2" type="ORF">LSALG_LOCUS11028</name>
</gene>
<dbReference type="EMBL" id="OX465078">
    <property type="protein sequence ID" value="CAI9270731.1"/>
    <property type="molecule type" value="Genomic_DNA"/>
</dbReference>
<dbReference type="PANTHER" id="PTHR28653">
    <property type="match status" value="1"/>
</dbReference>
<reference evidence="2" key="1">
    <citation type="submission" date="2023-04" db="EMBL/GenBank/DDBJ databases">
        <authorList>
            <person name="Vijverberg K."/>
            <person name="Xiong W."/>
            <person name="Schranz E."/>
        </authorList>
    </citation>
    <scope>NUCLEOTIDE SEQUENCE</scope>
</reference>
<dbReference type="InterPro" id="IPR027417">
    <property type="entry name" value="P-loop_NTPase"/>
</dbReference>
<dbReference type="GO" id="GO:0003697">
    <property type="term" value="F:single-stranded DNA binding"/>
    <property type="evidence" value="ECO:0007669"/>
    <property type="project" value="TreeGrafter"/>
</dbReference>
<dbReference type="AlphaFoldDB" id="A0AA35V4L7"/>
<dbReference type="SUPFAM" id="SSF52540">
    <property type="entry name" value="P-loop containing nucleoside triphosphate hydrolases"/>
    <property type="match status" value="1"/>
</dbReference>
<evidence type="ECO:0008006" key="4">
    <source>
        <dbReference type="Google" id="ProtNLM"/>
    </source>
</evidence>
<feature type="region of interest" description="Disordered" evidence="1">
    <location>
        <begin position="1"/>
        <end position="30"/>
    </location>
</feature>
<dbReference type="Proteomes" id="UP001177003">
    <property type="component" value="Chromosome 2"/>
</dbReference>
<proteinExistence type="predicted"/>
<dbReference type="PANTHER" id="PTHR28653:SF1">
    <property type="entry name" value="ATPASE SWSAP1"/>
    <property type="match status" value="1"/>
</dbReference>
<accession>A0AA35V4L7</accession>
<evidence type="ECO:0000256" key="1">
    <source>
        <dbReference type="SAM" id="MobiDB-lite"/>
    </source>
</evidence>
<protein>
    <recommendedName>
        <fullName evidence="4">ATPase AAA-type core domain-containing protein</fullName>
    </recommendedName>
</protein>
<organism evidence="2 3">
    <name type="scientific">Lactuca saligna</name>
    <name type="common">Willowleaf lettuce</name>
    <dbReference type="NCBI Taxonomy" id="75948"/>
    <lineage>
        <taxon>Eukaryota</taxon>
        <taxon>Viridiplantae</taxon>
        <taxon>Streptophyta</taxon>
        <taxon>Embryophyta</taxon>
        <taxon>Tracheophyta</taxon>
        <taxon>Spermatophyta</taxon>
        <taxon>Magnoliopsida</taxon>
        <taxon>eudicotyledons</taxon>
        <taxon>Gunneridae</taxon>
        <taxon>Pentapetalae</taxon>
        <taxon>asterids</taxon>
        <taxon>campanulids</taxon>
        <taxon>Asterales</taxon>
        <taxon>Asteraceae</taxon>
        <taxon>Cichorioideae</taxon>
        <taxon>Cichorieae</taxon>
        <taxon>Lactucinae</taxon>
        <taxon>Lactuca</taxon>
    </lineage>
</organism>
<name>A0AA35V4L7_LACSI</name>
<sequence>MTRALLEQSDMPETGVFRGPNSFPRLTTANTSQSPVATMVERFFSINFPDSPDNAMMLLTGPPSSGKTSLLFQFAFNSIVNTDNKSVVFICSRRKLSTKPPFLSQGIDPASDVFDRIQMKYVEDEEGINKFFAAFHMHDTFPVLVIIDDLGEFFNEKNCQQKYNSPRGRELAIARTLALCGNAINHANEKGPCMFLVSDTHHGETPRLLHIYKGWLNSIFTIKGNGIGSFILKNNSSLTKSAKYSIALQYLVLEEIYETEEQKYHL</sequence>
<dbReference type="GO" id="GO:0000724">
    <property type="term" value="P:double-strand break repair via homologous recombination"/>
    <property type="evidence" value="ECO:0007669"/>
    <property type="project" value="TreeGrafter"/>
</dbReference>
<dbReference type="GO" id="GO:0097196">
    <property type="term" value="C:Shu complex"/>
    <property type="evidence" value="ECO:0007669"/>
    <property type="project" value="TreeGrafter"/>
</dbReference>
<keyword evidence="3" id="KW-1185">Reference proteome</keyword>
<evidence type="ECO:0000313" key="3">
    <source>
        <dbReference type="Proteomes" id="UP001177003"/>
    </source>
</evidence>